<dbReference type="GeneID" id="41963361"/>
<dbReference type="Proteomes" id="UP000515153">
    <property type="component" value="Chromosome V"/>
</dbReference>
<dbReference type="OrthoDB" id="4789692at2759"/>
<feature type="compositionally biased region" description="Basic and acidic residues" evidence="1">
    <location>
        <begin position="237"/>
        <end position="249"/>
    </location>
</feature>
<evidence type="ECO:0000313" key="3">
    <source>
        <dbReference type="RefSeq" id="XP_030979209.1"/>
    </source>
</evidence>
<dbReference type="KEGG" id="pgri:PgNI_08456"/>
<feature type="compositionally biased region" description="Acidic residues" evidence="1">
    <location>
        <begin position="66"/>
        <end position="94"/>
    </location>
</feature>
<feature type="compositionally biased region" description="Acidic residues" evidence="1">
    <location>
        <begin position="139"/>
        <end position="179"/>
    </location>
</feature>
<feature type="region of interest" description="Disordered" evidence="1">
    <location>
        <begin position="516"/>
        <end position="552"/>
    </location>
</feature>
<feature type="compositionally biased region" description="Basic and acidic residues" evidence="1">
    <location>
        <begin position="194"/>
        <end position="207"/>
    </location>
</feature>
<feature type="region of interest" description="Disordered" evidence="1">
    <location>
        <begin position="1"/>
        <end position="266"/>
    </location>
</feature>
<dbReference type="AlphaFoldDB" id="A0A6P8AWG4"/>
<name>A0A6P8AWG4_PYRGI</name>
<gene>
    <name evidence="3" type="ORF">PgNI_08456</name>
</gene>
<reference evidence="3" key="2">
    <citation type="submission" date="2019-10" db="EMBL/GenBank/DDBJ databases">
        <authorList>
            <consortium name="NCBI Genome Project"/>
        </authorList>
    </citation>
    <scope>NUCLEOTIDE SEQUENCE</scope>
    <source>
        <strain evidence="3">NI907</strain>
    </source>
</reference>
<feature type="compositionally biased region" description="Polar residues" evidence="1">
    <location>
        <begin position="223"/>
        <end position="236"/>
    </location>
</feature>
<sequence>MPRLQVAPSDRRTRSQARGRLQTRWVRGAAGETLVRRRTTVVDPPPMQRDDEDDEDEHKSELHQEEDQEQEDEEVEYEEREDEEQEEQEQEDQEPEHQGQYQEDQEQEHDQDQGQEQEDEEDYDCGENEDLSVEHIEAEFDEDGEDEEAEVDDPEMVDDQDDDQDEDQEMCDQQDEEDLNPPPPPSNNRSRSKRTTEPVSHDEEPPSKRLRRGRSAPGASSSFQHPQARSSSTTVDRSSKDEKEPEPSRRRSQAPSPQPVEEPVPASQTAIRVVIFLRDDDLRGPAFNTINSHCQSVPYFNRQNQFHQPAWTLALADVEKSDFYLSKFIQHGHGFHQSIVTALHILEEGKKGTPEERFNVEIRAWTDGAVTNLLQEMQNNSVVSDDNPQPEPQPYTIILIIDTSMNDPTETPKPCDEFAALPTPNVRIYPCRQEMEGDNGKIHDIYAFDEAAVVTGTADARPTTCFGLSGHQTDEPTACPLRDEKTTMYKRTWSGFGNHVRAIEGRHLPLTCLPIPRTTAPPPEQPVKKRKEPKEPTRTMPPRSARKEVSMQTTNITTAQRQKSTSAFTDADFQIDLRETDRATTRRQRWFHQRVVPTLKRGEFRVFIGTKKSADGLRGREGYVLQVVHTATRRDPAQCRDYINVLAMSTDDDDDGVNDWTGAKVRDVQDFALATFETLRRKRDKAFESLEVGCRLDIGVMEAVDGGGGLFVNELTRWYGATYFSSDALALPKTRICARFARSFADWVRTGGYREVEEWEEEEEE</sequence>
<proteinExistence type="predicted"/>
<reference evidence="3" key="3">
    <citation type="submission" date="2025-08" db="UniProtKB">
        <authorList>
            <consortium name="RefSeq"/>
        </authorList>
    </citation>
    <scope>IDENTIFICATION</scope>
    <source>
        <strain evidence="3">NI907</strain>
    </source>
</reference>
<accession>A0A6P8AWG4</accession>
<evidence type="ECO:0000256" key="1">
    <source>
        <dbReference type="SAM" id="MobiDB-lite"/>
    </source>
</evidence>
<dbReference type="RefSeq" id="XP_030979209.1">
    <property type="nucleotide sequence ID" value="XM_031128453.1"/>
</dbReference>
<organism evidence="2 3">
    <name type="scientific">Pyricularia grisea</name>
    <name type="common">Crabgrass-specific blast fungus</name>
    <name type="synonym">Magnaporthe grisea</name>
    <dbReference type="NCBI Taxonomy" id="148305"/>
    <lineage>
        <taxon>Eukaryota</taxon>
        <taxon>Fungi</taxon>
        <taxon>Dikarya</taxon>
        <taxon>Ascomycota</taxon>
        <taxon>Pezizomycotina</taxon>
        <taxon>Sordariomycetes</taxon>
        <taxon>Sordariomycetidae</taxon>
        <taxon>Magnaporthales</taxon>
        <taxon>Pyriculariaceae</taxon>
        <taxon>Pyricularia</taxon>
    </lineage>
</organism>
<keyword evidence="2" id="KW-1185">Reference proteome</keyword>
<reference evidence="2 3" key="1">
    <citation type="journal article" date="2019" name="Mol. Biol. Evol.">
        <title>Blast fungal genomes show frequent chromosomal changes, gene gains and losses, and effector gene turnover.</title>
        <authorList>
            <person name="Gomez Luciano L.B."/>
            <person name="Jason Tsai I."/>
            <person name="Chuma I."/>
            <person name="Tosa Y."/>
            <person name="Chen Y.H."/>
            <person name="Li J.Y."/>
            <person name="Li M.Y."/>
            <person name="Jade Lu M.Y."/>
            <person name="Nakayashiki H."/>
            <person name="Li W.H."/>
        </authorList>
    </citation>
    <scope>NUCLEOTIDE SEQUENCE [LARGE SCALE GENOMIC DNA]</scope>
    <source>
        <strain evidence="2 3">NI907</strain>
    </source>
</reference>
<feature type="compositionally biased region" description="Acidic residues" evidence="1">
    <location>
        <begin position="103"/>
        <end position="131"/>
    </location>
</feature>
<evidence type="ECO:0000313" key="2">
    <source>
        <dbReference type="Proteomes" id="UP000515153"/>
    </source>
</evidence>
<protein>
    <submittedName>
        <fullName evidence="3">Uncharacterized protein</fullName>
    </submittedName>
</protein>